<accession>A0A1J8R0R2</accession>
<evidence type="ECO:0000313" key="7">
    <source>
        <dbReference type="EMBL" id="OJA19368.1"/>
    </source>
</evidence>
<evidence type="ECO:0000256" key="2">
    <source>
        <dbReference type="ARBA" id="ARBA00022737"/>
    </source>
</evidence>
<dbReference type="AlphaFoldDB" id="A0A1J8R0R2"/>
<reference evidence="7 8" key="1">
    <citation type="submission" date="2016-03" db="EMBL/GenBank/DDBJ databases">
        <title>Comparative genomics of the ectomycorrhizal sister species Rhizopogon vinicolor and Rhizopogon vesiculosus (Basidiomycota: Boletales) reveals a divergence of the mating type B locus.</title>
        <authorList>
            <person name="Mujic A.B."/>
            <person name="Kuo A."/>
            <person name="Tritt A."/>
            <person name="Lipzen A."/>
            <person name="Chen C."/>
            <person name="Johnson J."/>
            <person name="Sharma A."/>
            <person name="Barry K."/>
            <person name="Grigoriev I.V."/>
            <person name="Spatafora J.W."/>
        </authorList>
    </citation>
    <scope>NUCLEOTIDE SEQUENCE [LARGE SCALE GENOMIC DNA]</scope>
    <source>
        <strain evidence="7 8">AM-OR11-056</strain>
    </source>
</reference>
<dbReference type="EMBL" id="LVVM01001096">
    <property type="protein sequence ID" value="OJA19368.1"/>
    <property type="molecule type" value="Genomic_DNA"/>
</dbReference>
<dbReference type="PROSITE" id="PS51375">
    <property type="entry name" value="PPR"/>
    <property type="match status" value="5"/>
</dbReference>
<feature type="repeat" description="PPR" evidence="5">
    <location>
        <begin position="658"/>
        <end position="693"/>
    </location>
</feature>
<dbReference type="Gene3D" id="1.25.40.10">
    <property type="entry name" value="Tetratricopeptide repeat domain"/>
    <property type="match status" value="3"/>
</dbReference>
<dbReference type="InterPro" id="IPR011990">
    <property type="entry name" value="TPR-like_helical_dom_sf"/>
</dbReference>
<keyword evidence="8" id="KW-1185">Reference proteome</keyword>
<evidence type="ECO:0000256" key="4">
    <source>
        <dbReference type="ARBA" id="ARBA00044511"/>
    </source>
</evidence>
<feature type="repeat" description="PPR" evidence="5">
    <location>
        <begin position="585"/>
        <end position="619"/>
    </location>
</feature>
<proteinExistence type="inferred from homology"/>
<comment type="function">
    <text evidence="3">Regulates mitochondrial small subunit maturation by controlling 15S rRNA 5'-end processing. Localizes to the 5' precursor of the 15S rRNA in a position that is subsequently occupied by mS47 in the mature yeast mtSSU. Uses structure and sequence-specific RNA recognition, binding to a single-stranded region of the precursor and specifically recognizing bases -6 to -1. The exchange of Ccm1 for mS47 is coupled to the irreversible removal of precursor rRNA that is accompanied by conformational changes of the mitoribosomal proteins uS5m and mS26. These conformational changes signal completion of 5'-end rRNA processing through protection of the mature 5'-end of the 15S rRNA and stabilization of mS47. The removal of the 5' precursor together with the dissociation of Ccm1 may be catalyzed by the 5'-3' exoribonuclease Pet127. Involved in the specific removal of group I introns in mitochondrial encoded transcripts.</text>
</comment>
<gene>
    <name evidence="7" type="ORF">AZE42_00427</name>
</gene>
<dbReference type="InterPro" id="IPR002885">
    <property type="entry name" value="PPR_rpt"/>
</dbReference>
<dbReference type="OrthoDB" id="185373at2759"/>
<evidence type="ECO:0000256" key="6">
    <source>
        <dbReference type="SAM" id="MobiDB-lite"/>
    </source>
</evidence>
<name>A0A1J8R0R2_9AGAM</name>
<comment type="similarity">
    <text evidence="1">Belongs to the CCM1 family.</text>
</comment>
<dbReference type="STRING" id="180088.A0A1J8R0R2"/>
<sequence length="1152" mass="130095">MIEPLAAAVVNSFLLRTPAGRASTFKPVLEHMGRPIRLPLPRDFFTPTARRWKGKEKAVGLQDLEYAQCAECTEWLLGRAHDSCCVMRHSVWCPRRNRMFTISDVVPRRPPSSNRSASPQNVRRYSSSLPSCSTSTQFNALSAASLSSPTPETLEVITSPLNHFISLLQENSSFNLDDAWNAYQALLDSDDHQYLEPLDVLNFAQKLSVAIEAGGENGGASYFQEWGTRLATLNQGLGSTFERHSNEDLTRLKLVAKACAFLGDLDHAIIATHELLDLLDDKRREEVLDIYRTITRSMALHQDSKHVLDFIIAEWTHIGVHLLPLSLRSQDWDTDVGSSSFQDTIYSILANIPDAAFLLSQRQNWDRETRQRMAILLLDVCCWEALAEDAYLLLKEMRAQQLPIQIDLQLQVVRTLVRADSFIRANELYRAISNTTDTRHKFFISTGMFLAAHQGDFFRAEEYYAQLCHAQWTTSHDKAMLMHAYAVAGRVGKVVELFQEFFPDPENLPRASKPSIVHYTIVVYAHAERADYDGLNFWLQAMSKAGQVPDIYVYSIILKSFVMRGEVESVSAVLDQMRAAKIMPTRVLYTTVISLLAHRRDPVSAEAIYKRALREGISPDRKMVTSLMNAHVEAGSWAGVVRVFDYLKSSQSPRLRLSVEVYNTLLKAYVLIGAPFHVVSSIFRKLEALGVQPNGRMYTLVIQSACDAGYMNIANKVFAEMEAVAKDWHTSDRVDAFVLTIIMAGHLRLGDKHSAKAVYDDMCERGIQPTSATFHHILRAYGNEKTEESMQIAESFLKTIMAGESSERLWVPPQTRAAALEHVYGPLMLAYTKTDKPEEVERIFQSMLDAGGEPSLSGLSVLLDAYRRSGDIEAVRGLWPQIWQLALRFSKTDSLFEGEDENASDPMKRQGNLLCIPLSIYIDALSAAGEHFAIAEMWGKARFHGFSFDSHNWNHLAVTLVRAGEPERAFEIIERVLLPYQRQSEAVLRDRDVSPDSPLTFDIDPADVSKPASQAPMHRSERRAYQSKVASKRSGDMLDTDPASDDFAHPLHILHQISPSWDVWRPHRAVLDLLSRVLRHLRSGMTIQPVGGDSSTPQVPESKPDNLFTRGTLAREMLERIYLNYPDTIRTIQLHERWSTRKSSLTKRDDGW</sequence>
<comment type="caution">
    <text evidence="7">The sequence shown here is derived from an EMBL/GenBank/DDBJ whole genome shotgun (WGS) entry which is preliminary data.</text>
</comment>
<dbReference type="Proteomes" id="UP000183567">
    <property type="component" value="Unassembled WGS sequence"/>
</dbReference>
<feature type="repeat" description="PPR" evidence="5">
    <location>
        <begin position="550"/>
        <end position="584"/>
    </location>
</feature>
<dbReference type="Pfam" id="PF01535">
    <property type="entry name" value="PPR"/>
    <property type="match status" value="2"/>
</dbReference>
<organism evidence="7 8">
    <name type="scientific">Rhizopogon vesiculosus</name>
    <dbReference type="NCBI Taxonomy" id="180088"/>
    <lineage>
        <taxon>Eukaryota</taxon>
        <taxon>Fungi</taxon>
        <taxon>Dikarya</taxon>
        <taxon>Basidiomycota</taxon>
        <taxon>Agaricomycotina</taxon>
        <taxon>Agaricomycetes</taxon>
        <taxon>Agaricomycetidae</taxon>
        <taxon>Boletales</taxon>
        <taxon>Suillineae</taxon>
        <taxon>Rhizopogonaceae</taxon>
        <taxon>Rhizopogon</taxon>
    </lineage>
</organism>
<dbReference type="NCBIfam" id="TIGR00756">
    <property type="entry name" value="PPR"/>
    <property type="match status" value="3"/>
</dbReference>
<evidence type="ECO:0000256" key="3">
    <source>
        <dbReference type="ARBA" id="ARBA00044493"/>
    </source>
</evidence>
<evidence type="ECO:0000313" key="8">
    <source>
        <dbReference type="Proteomes" id="UP000183567"/>
    </source>
</evidence>
<dbReference type="Pfam" id="PF13812">
    <property type="entry name" value="PPR_3"/>
    <property type="match status" value="3"/>
</dbReference>
<comment type="subunit">
    <text evidence="4">Binds to mitochondrial small subunit 15S rRNA.</text>
</comment>
<dbReference type="PANTHER" id="PTHR47447">
    <property type="entry name" value="OS03G0856100 PROTEIN"/>
    <property type="match status" value="1"/>
</dbReference>
<keyword evidence="2" id="KW-0677">Repeat</keyword>
<feature type="region of interest" description="Disordered" evidence="6">
    <location>
        <begin position="105"/>
        <end position="129"/>
    </location>
</feature>
<feature type="repeat" description="PPR" evidence="5">
    <location>
        <begin position="820"/>
        <end position="854"/>
    </location>
</feature>
<dbReference type="PANTHER" id="PTHR47447:SF21">
    <property type="entry name" value="PENTACOTRIPEPTIDE-REPEAT REGION OF PRORP DOMAIN-CONTAINING PROTEIN"/>
    <property type="match status" value="1"/>
</dbReference>
<feature type="repeat" description="PPR" evidence="5">
    <location>
        <begin position="735"/>
        <end position="769"/>
    </location>
</feature>
<feature type="region of interest" description="Disordered" evidence="6">
    <location>
        <begin position="998"/>
        <end position="1042"/>
    </location>
</feature>
<evidence type="ECO:0000256" key="5">
    <source>
        <dbReference type="PROSITE-ProRule" id="PRU00708"/>
    </source>
</evidence>
<evidence type="ECO:0008006" key="9">
    <source>
        <dbReference type="Google" id="ProtNLM"/>
    </source>
</evidence>
<protein>
    <recommendedName>
        <fullName evidence="9">Pentacotripeptide-repeat region of PRORP domain-containing protein</fullName>
    </recommendedName>
</protein>
<evidence type="ECO:0000256" key="1">
    <source>
        <dbReference type="ARBA" id="ARBA00006192"/>
    </source>
</evidence>